<reference evidence="2" key="1">
    <citation type="journal article" date="2020" name="Stud. Mycol.">
        <title>101 Dothideomycetes genomes: a test case for predicting lifestyles and emergence of pathogens.</title>
        <authorList>
            <person name="Haridas S."/>
            <person name="Albert R."/>
            <person name="Binder M."/>
            <person name="Bloem J."/>
            <person name="Labutti K."/>
            <person name="Salamov A."/>
            <person name="Andreopoulos B."/>
            <person name="Baker S."/>
            <person name="Barry K."/>
            <person name="Bills G."/>
            <person name="Bluhm B."/>
            <person name="Cannon C."/>
            <person name="Castanera R."/>
            <person name="Culley D."/>
            <person name="Daum C."/>
            <person name="Ezra D."/>
            <person name="Gonzalez J."/>
            <person name="Henrissat B."/>
            <person name="Kuo A."/>
            <person name="Liang C."/>
            <person name="Lipzen A."/>
            <person name="Lutzoni F."/>
            <person name="Magnuson J."/>
            <person name="Mondo S."/>
            <person name="Nolan M."/>
            <person name="Ohm R."/>
            <person name="Pangilinan J."/>
            <person name="Park H.-J."/>
            <person name="Ramirez L."/>
            <person name="Alfaro M."/>
            <person name="Sun H."/>
            <person name="Tritt A."/>
            <person name="Yoshinaga Y."/>
            <person name="Zwiers L.-H."/>
            <person name="Turgeon B."/>
            <person name="Goodwin S."/>
            <person name="Spatafora J."/>
            <person name="Crous P."/>
            <person name="Grigoriev I."/>
        </authorList>
    </citation>
    <scope>NUCLEOTIDE SEQUENCE</scope>
    <source>
        <strain evidence="2">CBS 183.55</strain>
    </source>
</reference>
<dbReference type="Proteomes" id="UP000800082">
    <property type="component" value="Unassembled WGS sequence"/>
</dbReference>
<feature type="compositionally biased region" description="Polar residues" evidence="1">
    <location>
        <begin position="216"/>
        <end position="226"/>
    </location>
</feature>
<name>A0A6A5REZ6_9PLEO</name>
<evidence type="ECO:0000313" key="3">
    <source>
        <dbReference type="Proteomes" id="UP000800082"/>
    </source>
</evidence>
<dbReference type="Pfam" id="PF17110">
    <property type="entry name" value="TFB6"/>
    <property type="match status" value="1"/>
</dbReference>
<dbReference type="PANTHER" id="PTHR37781:SF1">
    <property type="entry name" value="ADR380WP"/>
    <property type="match status" value="1"/>
</dbReference>
<dbReference type="GeneID" id="54354130"/>
<sequence length="302" mass="33009">MASITSPARADLPTPPASSAAASQHPSPLPQPRRHPLQPGGTKESELIRYLDHGLNQIQKRVDNRVTHRRTPALLDQEGGYRAFWEVAKDLDGLVDVVWVSGSPNLQVPYLLNMAVLAVEFLPWFHNTARSTQATFRLLSKLDYAFSSLLTGRDSSTGETLPGFEAGRSIATTDKVRLKGIVDRTRLTVVRTLSGESVLGEDEQGSDEEAMETDTESSQKTANGANPDTVVFEGFENNDNEDADEDWEERNIGSIYEMTIGELGDVLGGPPIGIITEEWSVSGTDKERRGQGFIESGGEIEL</sequence>
<gene>
    <name evidence="2" type="ORF">M421DRAFT_67985</name>
</gene>
<dbReference type="EMBL" id="ML978978">
    <property type="protein sequence ID" value="KAF1926262.1"/>
    <property type="molecule type" value="Genomic_DNA"/>
</dbReference>
<dbReference type="RefSeq" id="XP_033446514.1">
    <property type="nucleotide sequence ID" value="XM_033596463.1"/>
</dbReference>
<dbReference type="AlphaFoldDB" id="A0A6A5REZ6"/>
<accession>A0A6A5REZ6</accession>
<evidence type="ECO:0000313" key="2">
    <source>
        <dbReference type="EMBL" id="KAF1926262.1"/>
    </source>
</evidence>
<protein>
    <submittedName>
        <fullName evidence="2">Uncharacterized protein</fullName>
    </submittedName>
</protein>
<feature type="region of interest" description="Disordered" evidence="1">
    <location>
        <begin position="1"/>
        <end position="42"/>
    </location>
</feature>
<proteinExistence type="predicted"/>
<feature type="compositionally biased region" description="Low complexity" evidence="1">
    <location>
        <begin position="17"/>
        <end position="26"/>
    </location>
</feature>
<organism evidence="2 3">
    <name type="scientific">Didymella exigua CBS 183.55</name>
    <dbReference type="NCBI Taxonomy" id="1150837"/>
    <lineage>
        <taxon>Eukaryota</taxon>
        <taxon>Fungi</taxon>
        <taxon>Dikarya</taxon>
        <taxon>Ascomycota</taxon>
        <taxon>Pezizomycotina</taxon>
        <taxon>Dothideomycetes</taxon>
        <taxon>Pleosporomycetidae</taxon>
        <taxon>Pleosporales</taxon>
        <taxon>Pleosporineae</taxon>
        <taxon>Didymellaceae</taxon>
        <taxon>Didymella</taxon>
    </lineage>
</organism>
<feature type="region of interest" description="Disordered" evidence="1">
    <location>
        <begin position="197"/>
        <end position="228"/>
    </location>
</feature>
<dbReference type="OrthoDB" id="5420410at2759"/>
<dbReference type="InterPro" id="IPR031349">
    <property type="entry name" value="Tfb6"/>
</dbReference>
<evidence type="ECO:0000256" key="1">
    <source>
        <dbReference type="SAM" id="MobiDB-lite"/>
    </source>
</evidence>
<feature type="compositionally biased region" description="Acidic residues" evidence="1">
    <location>
        <begin position="199"/>
        <end position="215"/>
    </location>
</feature>
<dbReference type="GO" id="GO:0005675">
    <property type="term" value="C:transcription factor TFIIH holo complex"/>
    <property type="evidence" value="ECO:0007669"/>
    <property type="project" value="TreeGrafter"/>
</dbReference>
<dbReference type="PANTHER" id="PTHR37781">
    <property type="entry name" value="TFIIH COMPLEX SUBUNIT"/>
    <property type="match status" value="1"/>
</dbReference>
<keyword evidence="3" id="KW-1185">Reference proteome</keyword>